<keyword evidence="2" id="KW-1185">Reference proteome</keyword>
<reference evidence="1 2" key="1">
    <citation type="submission" date="2024-01" db="EMBL/GenBank/DDBJ databases">
        <title>Genome assemblies of Stephania.</title>
        <authorList>
            <person name="Yang L."/>
        </authorList>
    </citation>
    <scope>NUCLEOTIDE SEQUENCE [LARGE SCALE GENOMIC DNA]</scope>
    <source>
        <strain evidence="1">YNDBR</strain>
        <tissue evidence="1">Leaf</tissue>
    </source>
</reference>
<gene>
    <name evidence="1" type="ORF">Syun_015114</name>
</gene>
<dbReference type="AlphaFoldDB" id="A0AAP0JL31"/>
<sequence>MPALQVLTTDVSVVVVGGAGVGSSGGGSERVGEELKEIGWNRRIRLDPVLLCGVALSDCDASLGDIIKILHERLKHELEVTTQRQEIVSCFPRDYQLSNEEIHALREEDLSACAVFIFNSCKDIFATCRFGANGYDGSIPRGGL</sequence>
<evidence type="ECO:0000313" key="1">
    <source>
        <dbReference type="EMBL" id="KAK9135784.1"/>
    </source>
</evidence>
<name>A0AAP0JL31_9MAGN</name>
<accession>A0AAP0JL31</accession>
<dbReference type="EMBL" id="JBBNAF010000006">
    <property type="protein sequence ID" value="KAK9135784.1"/>
    <property type="molecule type" value="Genomic_DNA"/>
</dbReference>
<protein>
    <submittedName>
        <fullName evidence="1">Uncharacterized protein</fullName>
    </submittedName>
</protein>
<dbReference type="Proteomes" id="UP001420932">
    <property type="component" value="Unassembled WGS sequence"/>
</dbReference>
<comment type="caution">
    <text evidence="1">The sequence shown here is derived from an EMBL/GenBank/DDBJ whole genome shotgun (WGS) entry which is preliminary data.</text>
</comment>
<organism evidence="1 2">
    <name type="scientific">Stephania yunnanensis</name>
    <dbReference type="NCBI Taxonomy" id="152371"/>
    <lineage>
        <taxon>Eukaryota</taxon>
        <taxon>Viridiplantae</taxon>
        <taxon>Streptophyta</taxon>
        <taxon>Embryophyta</taxon>
        <taxon>Tracheophyta</taxon>
        <taxon>Spermatophyta</taxon>
        <taxon>Magnoliopsida</taxon>
        <taxon>Ranunculales</taxon>
        <taxon>Menispermaceae</taxon>
        <taxon>Menispermoideae</taxon>
        <taxon>Cissampelideae</taxon>
        <taxon>Stephania</taxon>
    </lineage>
</organism>
<evidence type="ECO:0000313" key="2">
    <source>
        <dbReference type="Proteomes" id="UP001420932"/>
    </source>
</evidence>
<proteinExistence type="predicted"/>